<proteinExistence type="predicted"/>
<comment type="caution">
    <text evidence="1">The sequence shown here is derived from an EMBL/GenBank/DDBJ whole genome shotgun (WGS) entry which is preliminary data.</text>
</comment>
<name>A0ABT9I9I1_9ACTN</name>
<dbReference type="RefSeq" id="WP_305998928.1">
    <property type="nucleotide sequence ID" value="NZ_JASNFN010000004.1"/>
</dbReference>
<reference evidence="2" key="1">
    <citation type="submission" date="2023-05" db="EMBL/GenBank/DDBJ databases">
        <title>Draft genome of Pseudofrankia sp. BMG5.37.</title>
        <authorList>
            <person name="Gtari M."/>
            <person name="Ghodhbane F."/>
            <person name="Sbissi I."/>
        </authorList>
    </citation>
    <scope>NUCLEOTIDE SEQUENCE [LARGE SCALE GENOMIC DNA]</scope>
    <source>
        <strain evidence="2">BMG 814</strain>
    </source>
</reference>
<dbReference type="Pfam" id="PF21851">
    <property type="entry name" value="DUF6910"/>
    <property type="match status" value="1"/>
</dbReference>
<evidence type="ECO:0000313" key="1">
    <source>
        <dbReference type="EMBL" id="MDP5182231.1"/>
    </source>
</evidence>
<dbReference type="Proteomes" id="UP001233673">
    <property type="component" value="Unassembled WGS sequence"/>
</dbReference>
<dbReference type="InterPro" id="IPR053852">
    <property type="entry name" value="DUF6910"/>
</dbReference>
<evidence type="ECO:0000313" key="2">
    <source>
        <dbReference type="Proteomes" id="UP001233673"/>
    </source>
</evidence>
<dbReference type="EMBL" id="JASNFN010000004">
    <property type="protein sequence ID" value="MDP5182231.1"/>
    <property type="molecule type" value="Genomic_DNA"/>
</dbReference>
<accession>A0ABT9I9I1</accession>
<protein>
    <submittedName>
        <fullName evidence="1">Uncharacterized protein</fullName>
    </submittedName>
</protein>
<organism evidence="1 2">
    <name type="scientific">Blastococcus carthaginiensis</name>
    <dbReference type="NCBI Taxonomy" id="3050034"/>
    <lineage>
        <taxon>Bacteria</taxon>
        <taxon>Bacillati</taxon>
        <taxon>Actinomycetota</taxon>
        <taxon>Actinomycetes</taxon>
        <taxon>Geodermatophilales</taxon>
        <taxon>Geodermatophilaceae</taxon>
        <taxon>Blastococcus</taxon>
    </lineage>
</organism>
<sequence>MQVFVDAARTLWFADGTPVTAASGVAPLGDGWLVVQDDSTVAAWRRPDEVVAVEVLPPVEGLRTFREAEGTKHLKPDLEVACPAEVDGGPAVLLLGSGSSPRRMRGVLVRLEDGRPVVCSAELGPVYRRVAELLELPMDHVNLEGASRHGDVVRWFNRGNLMAGVRSASVDVPLQDMVAAVLGRAEPAAVPVDRPRRYELGEVEGVGLAITDAVALPDGRVLLSAAAEDTPNAVDDGPVVATAIALVDGGTVQAVAPIPEVDGHVHKVEGLALRGVEDGEVHLLAVVDDDDPDTPSAELDLRVVLG</sequence>
<keyword evidence="2" id="KW-1185">Reference proteome</keyword>
<gene>
    <name evidence="1" type="ORF">QOZ88_06245</name>
</gene>